<feature type="region of interest" description="Disordered" evidence="1">
    <location>
        <begin position="1"/>
        <end position="43"/>
    </location>
</feature>
<feature type="compositionally biased region" description="Basic and acidic residues" evidence="1">
    <location>
        <begin position="175"/>
        <end position="185"/>
    </location>
</feature>
<feature type="region of interest" description="Disordered" evidence="1">
    <location>
        <begin position="70"/>
        <end position="114"/>
    </location>
</feature>
<accession>A0A8E2EP94</accession>
<dbReference type="Proteomes" id="UP000250140">
    <property type="component" value="Unassembled WGS sequence"/>
</dbReference>
<feature type="region of interest" description="Disordered" evidence="1">
    <location>
        <begin position="161"/>
        <end position="185"/>
    </location>
</feature>
<dbReference type="AlphaFoldDB" id="A0A8E2EP94"/>
<protein>
    <submittedName>
        <fullName evidence="2">Uncharacterized protein</fullName>
    </submittedName>
</protein>
<name>A0A8E2EP94_9PEZI</name>
<dbReference type="OrthoDB" id="5419666at2759"/>
<evidence type="ECO:0000313" key="3">
    <source>
        <dbReference type="Proteomes" id="UP000250140"/>
    </source>
</evidence>
<organism evidence="2 3">
    <name type="scientific">Glonium stellatum</name>
    <dbReference type="NCBI Taxonomy" id="574774"/>
    <lineage>
        <taxon>Eukaryota</taxon>
        <taxon>Fungi</taxon>
        <taxon>Dikarya</taxon>
        <taxon>Ascomycota</taxon>
        <taxon>Pezizomycotina</taxon>
        <taxon>Dothideomycetes</taxon>
        <taxon>Pleosporomycetidae</taxon>
        <taxon>Gloniales</taxon>
        <taxon>Gloniaceae</taxon>
        <taxon>Glonium</taxon>
    </lineage>
</organism>
<sequence length="269" mass="29942">MSLARAMTRRMRRSEIPSSPPARASSMRDSTQRVDRNKISSPVALLSTTNMLSYNAPDIATMRYASSSSSSTLSRSSAEDSDHTLSSNRSRETLTDASSVGSSPASPEPNHLSCYFPAAQMPRRSASSGNLFRKSELTEKAPAIPERAISHSKRAHERVAHKRSLQNMKPPSSLHLREQRSSREHRTSFDMFKGSVEEGHPFGKELEQLNEVVEEFGDVVRDVEMEEDLASMSQKGLVKLCATDYLDEIQPLYSGLFESRYLSAPTAWI</sequence>
<evidence type="ECO:0000256" key="1">
    <source>
        <dbReference type="SAM" id="MobiDB-lite"/>
    </source>
</evidence>
<feature type="compositionally biased region" description="Polar residues" evidence="1">
    <location>
        <begin position="95"/>
        <end position="105"/>
    </location>
</feature>
<keyword evidence="3" id="KW-1185">Reference proteome</keyword>
<proteinExistence type="predicted"/>
<feature type="compositionally biased region" description="Basic and acidic residues" evidence="1">
    <location>
        <begin position="77"/>
        <end position="94"/>
    </location>
</feature>
<dbReference type="EMBL" id="KV750967">
    <property type="protein sequence ID" value="OCL02349.1"/>
    <property type="molecule type" value="Genomic_DNA"/>
</dbReference>
<reference evidence="2 3" key="1">
    <citation type="journal article" date="2016" name="Nat. Commun.">
        <title>Ectomycorrhizal ecology is imprinted in the genome of the dominant symbiotic fungus Cenococcum geophilum.</title>
        <authorList>
            <consortium name="DOE Joint Genome Institute"/>
            <person name="Peter M."/>
            <person name="Kohler A."/>
            <person name="Ohm R.A."/>
            <person name="Kuo A."/>
            <person name="Krutzmann J."/>
            <person name="Morin E."/>
            <person name="Arend M."/>
            <person name="Barry K.W."/>
            <person name="Binder M."/>
            <person name="Choi C."/>
            <person name="Clum A."/>
            <person name="Copeland A."/>
            <person name="Grisel N."/>
            <person name="Haridas S."/>
            <person name="Kipfer T."/>
            <person name="LaButti K."/>
            <person name="Lindquist E."/>
            <person name="Lipzen A."/>
            <person name="Maire R."/>
            <person name="Meier B."/>
            <person name="Mihaltcheva S."/>
            <person name="Molinier V."/>
            <person name="Murat C."/>
            <person name="Poggeler S."/>
            <person name="Quandt C.A."/>
            <person name="Sperisen C."/>
            <person name="Tritt A."/>
            <person name="Tisserant E."/>
            <person name="Crous P.W."/>
            <person name="Henrissat B."/>
            <person name="Nehls U."/>
            <person name="Egli S."/>
            <person name="Spatafora J.W."/>
            <person name="Grigoriev I.V."/>
            <person name="Martin F.M."/>
        </authorList>
    </citation>
    <scope>NUCLEOTIDE SEQUENCE [LARGE SCALE GENOMIC DNA]</scope>
    <source>
        <strain evidence="2 3">CBS 207.34</strain>
    </source>
</reference>
<gene>
    <name evidence="2" type="ORF">AOQ84DRAFT_187733</name>
</gene>
<evidence type="ECO:0000313" key="2">
    <source>
        <dbReference type="EMBL" id="OCL02349.1"/>
    </source>
</evidence>